<dbReference type="CDD" id="cd07564">
    <property type="entry name" value="nitrilases_CHs"/>
    <property type="match status" value="1"/>
</dbReference>
<comment type="similarity">
    <text evidence="1">Belongs to the carbon-nitrogen hydrolase superfamily. Nitrilase family.</text>
</comment>
<evidence type="ECO:0000313" key="4">
    <source>
        <dbReference type="EMBL" id="RLV54857.1"/>
    </source>
</evidence>
<protein>
    <submittedName>
        <fullName evidence="4">Carbon-nitrogen hydrolase family protein</fullName>
    </submittedName>
</protein>
<gene>
    <name evidence="4" type="ORF">D9V41_13615</name>
</gene>
<keyword evidence="4" id="KW-0378">Hydrolase</keyword>
<dbReference type="AlphaFoldDB" id="A0A3L8PHT2"/>
<dbReference type="Proteomes" id="UP000282515">
    <property type="component" value="Unassembled WGS sequence"/>
</dbReference>
<dbReference type="InterPro" id="IPR036526">
    <property type="entry name" value="C-N_Hydrolase_sf"/>
</dbReference>
<dbReference type="PROSITE" id="PS50263">
    <property type="entry name" value="CN_HYDROLASE"/>
    <property type="match status" value="1"/>
</dbReference>
<evidence type="ECO:0000256" key="2">
    <source>
        <dbReference type="SAM" id="MobiDB-lite"/>
    </source>
</evidence>
<dbReference type="PANTHER" id="PTHR46044:SF2">
    <property type="entry name" value="CN HYDROLASE DOMAIN-CONTAINING PROTEIN"/>
    <property type="match status" value="1"/>
</dbReference>
<dbReference type="InterPro" id="IPR044149">
    <property type="entry name" value="Nitrilases_CHs"/>
</dbReference>
<evidence type="ECO:0000259" key="3">
    <source>
        <dbReference type="PROSITE" id="PS50263"/>
    </source>
</evidence>
<organism evidence="4 5">
    <name type="scientific">Aeromicrobium phragmitis</name>
    <dbReference type="NCBI Taxonomy" id="2478914"/>
    <lineage>
        <taxon>Bacteria</taxon>
        <taxon>Bacillati</taxon>
        <taxon>Actinomycetota</taxon>
        <taxon>Actinomycetes</taxon>
        <taxon>Propionibacteriales</taxon>
        <taxon>Nocardioidaceae</taxon>
        <taxon>Aeromicrobium</taxon>
    </lineage>
</organism>
<sequence>MGNRPVNQFTQLRVAAVQAAPVPFDTDATITKLEGLVAEAAGNGAQLVAFGETFVSGFPVWNNVLPPREQHDFQVRLVESAIEVPGPETERLGAIARRHGVNLSVGVNEVSPVSVGTVWNANLMFNSDGMLVNHRRKLVATWSERLAWSHGDGHDLTPVDLDGARVAALICGENTNPLARFAVMAQGEEVHIATYPPAWPFDASSDRGDYDLTESIRLRSAAHSFEAKVYNIVAATSLDDAMIDLVAKGDPDIEKAFRAHPCASMILDPVGHPIAGPLVEDEGILYADIDTRTRIVPKQAHDVVGTYNRMDIFRLEVNTERHRPIRTYDGGAASEENAQAPTPTDPTARRIVLGGAE</sequence>
<name>A0A3L8PHT2_9ACTN</name>
<dbReference type="PANTHER" id="PTHR46044">
    <property type="entry name" value="NITRILASE"/>
    <property type="match status" value="1"/>
</dbReference>
<keyword evidence="5" id="KW-1185">Reference proteome</keyword>
<feature type="domain" description="CN hydrolase" evidence="3">
    <location>
        <begin position="12"/>
        <end position="291"/>
    </location>
</feature>
<dbReference type="GO" id="GO:0016787">
    <property type="term" value="F:hydrolase activity"/>
    <property type="evidence" value="ECO:0007669"/>
    <property type="project" value="UniProtKB-KW"/>
</dbReference>
<dbReference type="EMBL" id="RDBF01000012">
    <property type="protein sequence ID" value="RLV54857.1"/>
    <property type="molecule type" value="Genomic_DNA"/>
</dbReference>
<feature type="region of interest" description="Disordered" evidence="2">
    <location>
        <begin position="328"/>
        <end position="357"/>
    </location>
</feature>
<comment type="caution">
    <text evidence="4">The sequence shown here is derived from an EMBL/GenBank/DDBJ whole genome shotgun (WGS) entry which is preliminary data.</text>
</comment>
<dbReference type="InterPro" id="IPR003010">
    <property type="entry name" value="C-N_Hydrolase"/>
</dbReference>
<evidence type="ECO:0000256" key="1">
    <source>
        <dbReference type="ARBA" id="ARBA00008129"/>
    </source>
</evidence>
<accession>A0A3L8PHT2</accession>
<dbReference type="OrthoDB" id="9811121at2"/>
<proteinExistence type="inferred from homology"/>
<dbReference type="Pfam" id="PF00795">
    <property type="entry name" value="CN_hydrolase"/>
    <property type="match status" value="1"/>
</dbReference>
<reference evidence="4 5" key="1">
    <citation type="submission" date="2018-10" db="EMBL/GenBank/DDBJ databases">
        <title>Aeromicrobium sp. 9W16Y-2 whole genome shotgun sequence.</title>
        <authorList>
            <person name="Li F."/>
        </authorList>
    </citation>
    <scope>NUCLEOTIDE SEQUENCE [LARGE SCALE GENOMIC DNA]</scope>
    <source>
        <strain evidence="4 5">9W16Y-2</strain>
    </source>
</reference>
<evidence type="ECO:0000313" key="5">
    <source>
        <dbReference type="Proteomes" id="UP000282515"/>
    </source>
</evidence>
<dbReference type="Gene3D" id="3.60.110.10">
    <property type="entry name" value="Carbon-nitrogen hydrolase"/>
    <property type="match status" value="1"/>
</dbReference>
<dbReference type="RefSeq" id="WP_121795133.1">
    <property type="nucleotide sequence ID" value="NZ_RDBF01000012.1"/>
</dbReference>
<dbReference type="SUPFAM" id="SSF56317">
    <property type="entry name" value="Carbon-nitrogen hydrolase"/>
    <property type="match status" value="1"/>
</dbReference>